<sequence>MSNDYVEGLLRLLEQERRKIVSSQKNYKSLVQDFYRKTEPFEEHRPETEESFAEELRLIAEMIAHCIVIGDSDVLYTYAIEPIKADPTRLSSFNNISWYLEAFKDKYRNSQSDSEKVYLWSVINELKIIAVGSAAA</sequence>
<evidence type="ECO:0000313" key="2">
    <source>
        <dbReference type="Proteomes" id="UP000185557"/>
    </source>
</evidence>
<organism evidence="1 2">
    <name type="scientific">Phormidium tenue NIES-30</name>
    <dbReference type="NCBI Taxonomy" id="549789"/>
    <lineage>
        <taxon>Bacteria</taxon>
        <taxon>Bacillati</taxon>
        <taxon>Cyanobacteriota</taxon>
        <taxon>Cyanophyceae</taxon>
        <taxon>Oscillatoriophycideae</taxon>
        <taxon>Oscillatoriales</taxon>
        <taxon>Oscillatoriaceae</taxon>
        <taxon>Phormidium</taxon>
    </lineage>
</organism>
<dbReference type="Proteomes" id="UP000185557">
    <property type="component" value="Unassembled WGS sequence"/>
</dbReference>
<name>A0A1U7IXZ6_9CYAN</name>
<gene>
    <name evidence="1" type="ORF">NIES30_24845</name>
</gene>
<proteinExistence type="predicted"/>
<accession>A0A1U7IXZ6</accession>
<reference evidence="1 2" key="1">
    <citation type="submission" date="2016-11" db="EMBL/GenBank/DDBJ databases">
        <title>Draft Genome Sequences of Nine Cyanobacterial Strains from Diverse Habitats.</title>
        <authorList>
            <person name="Zhu T."/>
            <person name="Hou S."/>
            <person name="Lu X."/>
            <person name="Hess W.R."/>
        </authorList>
    </citation>
    <scope>NUCLEOTIDE SEQUENCE [LARGE SCALE GENOMIC DNA]</scope>
    <source>
        <strain evidence="1 2">NIES-30</strain>
    </source>
</reference>
<dbReference type="RefSeq" id="WP_073611147.1">
    <property type="nucleotide sequence ID" value="NZ_MRCG01000033.1"/>
</dbReference>
<comment type="caution">
    <text evidence="1">The sequence shown here is derived from an EMBL/GenBank/DDBJ whole genome shotgun (WGS) entry which is preliminary data.</text>
</comment>
<protein>
    <submittedName>
        <fullName evidence="1">Uncharacterized protein</fullName>
    </submittedName>
</protein>
<keyword evidence="2" id="KW-1185">Reference proteome</keyword>
<dbReference type="EMBL" id="MRCG01000033">
    <property type="protein sequence ID" value="OKH43442.1"/>
    <property type="molecule type" value="Genomic_DNA"/>
</dbReference>
<dbReference type="AlphaFoldDB" id="A0A1U7IXZ6"/>
<evidence type="ECO:0000313" key="1">
    <source>
        <dbReference type="EMBL" id="OKH43442.1"/>
    </source>
</evidence>